<protein>
    <submittedName>
        <fullName evidence="9">ABC transporter permease</fullName>
    </submittedName>
</protein>
<comment type="similarity">
    <text evidence="7">Belongs to the binding-protein-dependent transport system permease family.</text>
</comment>
<evidence type="ECO:0000256" key="7">
    <source>
        <dbReference type="RuleBase" id="RU363032"/>
    </source>
</evidence>
<dbReference type="InterPro" id="IPR000515">
    <property type="entry name" value="MetI-like"/>
</dbReference>
<comment type="subcellular location">
    <subcellularLocation>
        <location evidence="1 7">Cell membrane</location>
        <topology evidence="1 7">Multi-pass membrane protein</topology>
    </subcellularLocation>
</comment>
<name>A0A5B8ZA38_CYTDA</name>
<dbReference type="PROSITE" id="PS50928">
    <property type="entry name" value="ABC_TM1"/>
    <property type="match status" value="1"/>
</dbReference>
<evidence type="ECO:0000256" key="4">
    <source>
        <dbReference type="ARBA" id="ARBA00022692"/>
    </source>
</evidence>
<keyword evidence="6 7" id="KW-0472">Membrane</keyword>
<dbReference type="Proteomes" id="UP000321555">
    <property type="component" value="Chromosome"/>
</dbReference>
<dbReference type="PANTHER" id="PTHR43163:SF6">
    <property type="entry name" value="DIPEPTIDE TRANSPORT SYSTEM PERMEASE PROTEIN DPPB-RELATED"/>
    <property type="match status" value="1"/>
</dbReference>
<proteinExistence type="inferred from homology"/>
<reference evidence="10" key="1">
    <citation type="submission" date="2019-08" db="EMBL/GenBank/DDBJ databases">
        <authorList>
            <person name="Zheng X."/>
        </authorList>
    </citation>
    <scope>NUCLEOTIDE SEQUENCE [LARGE SCALE GENOMIC DNA]</scope>
    <source>
        <strain evidence="10">FJAT-25496</strain>
    </source>
</reference>
<feature type="transmembrane region" description="Helical" evidence="7">
    <location>
        <begin position="290"/>
        <end position="314"/>
    </location>
</feature>
<dbReference type="CDD" id="cd06261">
    <property type="entry name" value="TM_PBP2"/>
    <property type="match status" value="1"/>
</dbReference>
<accession>A0A5B8ZA38</accession>
<evidence type="ECO:0000256" key="1">
    <source>
        <dbReference type="ARBA" id="ARBA00004651"/>
    </source>
</evidence>
<keyword evidence="5 7" id="KW-1133">Transmembrane helix</keyword>
<keyword evidence="3" id="KW-1003">Cell membrane</keyword>
<feature type="transmembrane region" description="Helical" evidence="7">
    <location>
        <begin position="9"/>
        <end position="30"/>
    </location>
</feature>
<dbReference type="GO" id="GO:0055085">
    <property type="term" value="P:transmembrane transport"/>
    <property type="evidence" value="ECO:0007669"/>
    <property type="project" value="InterPro"/>
</dbReference>
<sequence length="321" mass="35839">MKQYILKRVLTGILAVVVVLVLNFFVIHAAPGDPIRILAGRDNPSEEMIVELQKKYGLDQPIYLQLVSYLKNVIQGDFGQSILYNEPVMSLIGHTMGPSLLLALSGAILALIIGTLLGLYASRHQGSKIDTFFSGLAYLFNAMPSFWLGIMLIMIFASWLKILPTSGMLDLRANYTGLPYYIDILKHLILPVATLSLIQIPTYFKLAQTTVLQVTSEDFITTFKATGMSEKKIFYKYVLKNALLPTITVFGISLAYIVTGSALVETVFAWPGTGRLMLDAIMRRDYPLLMGIYLIMSISIAVMMVITDIVYAFIDPRIRYK</sequence>
<dbReference type="GO" id="GO:0005886">
    <property type="term" value="C:plasma membrane"/>
    <property type="evidence" value="ECO:0007669"/>
    <property type="project" value="UniProtKB-SubCell"/>
</dbReference>
<evidence type="ECO:0000256" key="6">
    <source>
        <dbReference type="ARBA" id="ARBA00023136"/>
    </source>
</evidence>
<feature type="transmembrane region" description="Helical" evidence="7">
    <location>
        <begin position="180"/>
        <end position="198"/>
    </location>
</feature>
<dbReference type="InterPro" id="IPR045621">
    <property type="entry name" value="BPD_transp_1_N"/>
</dbReference>
<evidence type="ECO:0000256" key="2">
    <source>
        <dbReference type="ARBA" id="ARBA00022448"/>
    </source>
</evidence>
<evidence type="ECO:0000313" key="10">
    <source>
        <dbReference type="Proteomes" id="UP000321555"/>
    </source>
</evidence>
<feature type="transmembrane region" description="Helical" evidence="7">
    <location>
        <begin position="242"/>
        <end position="270"/>
    </location>
</feature>
<keyword evidence="10" id="KW-1185">Reference proteome</keyword>
<evidence type="ECO:0000256" key="5">
    <source>
        <dbReference type="ARBA" id="ARBA00022989"/>
    </source>
</evidence>
<dbReference type="SUPFAM" id="SSF161098">
    <property type="entry name" value="MetI-like"/>
    <property type="match status" value="1"/>
</dbReference>
<dbReference type="Gene3D" id="1.10.3720.10">
    <property type="entry name" value="MetI-like"/>
    <property type="match status" value="1"/>
</dbReference>
<dbReference type="STRING" id="1742359.GCA_001439625_01591"/>
<dbReference type="EMBL" id="CP042593">
    <property type="protein sequence ID" value="QED49113.1"/>
    <property type="molecule type" value="Genomic_DNA"/>
</dbReference>
<feature type="transmembrane region" description="Helical" evidence="7">
    <location>
        <begin position="132"/>
        <end position="160"/>
    </location>
</feature>
<dbReference type="KEGG" id="bda:FSZ17_18680"/>
<evidence type="ECO:0000313" key="9">
    <source>
        <dbReference type="EMBL" id="QED49113.1"/>
    </source>
</evidence>
<dbReference type="PANTHER" id="PTHR43163">
    <property type="entry name" value="DIPEPTIDE TRANSPORT SYSTEM PERMEASE PROTEIN DPPB-RELATED"/>
    <property type="match status" value="1"/>
</dbReference>
<dbReference type="AlphaFoldDB" id="A0A5B8ZA38"/>
<gene>
    <name evidence="9" type="ORF">FSZ17_18680</name>
</gene>
<dbReference type="RefSeq" id="WP_057776728.1">
    <property type="nucleotide sequence ID" value="NZ_CP042593.1"/>
</dbReference>
<keyword evidence="4 7" id="KW-0812">Transmembrane</keyword>
<dbReference type="InterPro" id="IPR035906">
    <property type="entry name" value="MetI-like_sf"/>
</dbReference>
<feature type="transmembrane region" description="Helical" evidence="7">
    <location>
        <begin position="99"/>
        <end position="120"/>
    </location>
</feature>
<dbReference type="Pfam" id="PF19300">
    <property type="entry name" value="BPD_transp_1_N"/>
    <property type="match status" value="1"/>
</dbReference>
<evidence type="ECO:0000259" key="8">
    <source>
        <dbReference type="PROSITE" id="PS50928"/>
    </source>
</evidence>
<feature type="domain" description="ABC transmembrane type-1" evidence="8">
    <location>
        <begin position="96"/>
        <end position="311"/>
    </location>
</feature>
<evidence type="ECO:0000256" key="3">
    <source>
        <dbReference type="ARBA" id="ARBA00022475"/>
    </source>
</evidence>
<organism evidence="9 10">
    <name type="scientific">Cytobacillus dafuensis</name>
    <name type="common">Bacillus dafuensis</name>
    <dbReference type="NCBI Taxonomy" id="1742359"/>
    <lineage>
        <taxon>Bacteria</taxon>
        <taxon>Bacillati</taxon>
        <taxon>Bacillota</taxon>
        <taxon>Bacilli</taxon>
        <taxon>Bacillales</taxon>
        <taxon>Bacillaceae</taxon>
        <taxon>Cytobacillus</taxon>
    </lineage>
</organism>
<keyword evidence="2 7" id="KW-0813">Transport</keyword>
<dbReference type="OrthoDB" id="24153at2"/>
<dbReference type="Pfam" id="PF00528">
    <property type="entry name" value="BPD_transp_1"/>
    <property type="match status" value="1"/>
</dbReference>